<dbReference type="Ensembl" id="ENSNGAT00000022365.1">
    <property type="protein sequence ID" value="ENSNGAP00000016744.1"/>
    <property type="gene ID" value="ENSNGAG00000017385.1"/>
</dbReference>
<evidence type="ECO:0000313" key="2">
    <source>
        <dbReference type="Proteomes" id="UP000694381"/>
    </source>
</evidence>
<accession>A0A8C6W974</accession>
<dbReference type="OMA" id="CYASKTE"/>
<evidence type="ECO:0000313" key="1">
    <source>
        <dbReference type="Ensembl" id="ENSNGAP00000016744.1"/>
    </source>
</evidence>
<keyword evidence="2" id="KW-1185">Reference proteome</keyword>
<reference evidence="1" key="2">
    <citation type="submission" date="2025-09" db="UniProtKB">
        <authorList>
            <consortium name="Ensembl"/>
        </authorList>
    </citation>
    <scope>IDENTIFICATION</scope>
</reference>
<proteinExistence type="predicted"/>
<dbReference type="GeneTree" id="ENSGT00940000166351"/>
<sequence>MSTCCWCTPGGGSTIDVLKCYASNTRPSELQTADEDLCYCLECVAEYHKARDEVPSLHEILWELETLRLINHFERSMRAEV</sequence>
<reference evidence="1" key="1">
    <citation type="submission" date="2025-08" db="UniProtKB">
        <authorList>
            <consortium name="Ensembl"/>
        </authorList>
    </citation>
    <scope>IDENTIFICATION</scope>
</reference>
<protein>
    <submittedName>
        <fullName evidence="1">Uncharacterized protein</fullName>
    </submittedName>
</protein>
<dbReference type="AlphaFoldDB" id="A0A8C6W974"/>
<name>A0A8C6W974_NANGA</name>
<organism evidence="1 2">
    <name type="scientific">Nannospalax galili</name>
    <name type="common">Northern Israeli blind subterranean mole rat</name>
    <name type="synonym">Spalax galili</name>
    <dbReference type="NCBI Taxonomy" id="1026970"/>
    <lineage>
        <taxon>Eukaryota</taxon>
        <taxon>Metazoa</taxon>
        <taxon>Chordata</taxon>
        <taxon>Craniata</taxon>
        <taxon>Vertebrata</taxon>
        <taxon>Euteleostomi</taxon>
        <taxon>Mammalia</taxon>
        <taxon>Eutheria</taxon>
        <taxon>Euarchontoglires</taxon>
        <taxon>Glires</taxon>
        <taxon>Rodentia</taxon>
        <taxon>Myomorpha</taxon>
        <taxon>Muroidea</taxon>
        <taxon>Spalacidae</taxon>
        <taxon>Spalacinae</taxon>
        <taxon>Nannospalax</taxon>
    </lineage>
</organism>
<dbReference type="Proteomes" id="UP000694381">
    <property type="component" value="Unassembled WGS sequence"/>
</dbReference>